<gene>
    <name evidence="5" type="ORF">SCLTRI_LOCUS10452</name>
</gene>
<evidence type="ECO:0000313" key="5">
    <source>
        <dbReference type="EMBL" id="CAD6456447.1"/>
    </source>
</evidence>
<dbReference type="EMBL" id="CAJHIA010000037">
    <property type="protein sequence ID" value="CAD6456447.1"/>
    <property type="molecule type" value="Genomic_DNA"/>
</dbReference>
<feature type="compositionally biased region" description="Basic and acidic residues" evidence="4">
    <location>
        <begin position="104"/>
        <end position="129"/>
    </location>
</feature>
<dbReference type="PANTHER" id="PTHR13471:SF0">
    <property type="entry name" value="NUCLEAR EXOSOME REGULATOR NRDE2"/>
    <property type="match status" value="1"/>
</dbReference>
<evidence type="ECO:0000256" key="2">
    <source>
        <dbReference type="ARBA" id="ARBA00009265"/>
    </source>
</evidence>
<feature type="region of interest" description="Disordered" evidence="4">
    <location>
        <begin position="1"/>
        <end position="135"/>
    </location>
</feature>
<feature type="compositionally biased region" description="Basic residues" evidence="4">
    <location>
        <begin position="75"/>
        <end position="85"/>
    </location>
</feature>
<dbReference type="InterPro" id="IPR013633">
    <property type="entry name" value="NRDE-2"/>
</dbReference>
<name>A0A8H2W4S4_9HELO</name>
<keyword evidence="6" id="KW-1185">Reference proteome</keyword>
<dbReference type="Pfam" id="PF08424">
    <property type="entry name" value="NRDE-2"/>
    <property type="match status" value="1"/>
</dbReference>
<dbReference type="GO" id="GO:0071013">
    <property type="term" value="C:catalytic step 2 spliceosome"/>
    <property type="evidence" value="ECO:0007669"/>
    <property type="project" value="TreeGrafter"/>
</dbReference>
<feature type="compositionally biased region" description="Low complexity" evidence="4">
    <location>
        <begin position="295"/>
        <end position="306"/>
    </location>
</feature>
<dbReference type="Proteomes" id="UP000624404">
    <property type="component" value="Unassembled WGS sequence"/>
</dbReference>
<evidence type="ECO:0000313" key="6">
    <source>
        <dbReference type="Proteomes" id="UP000624404"/>
    </source>
</evidence>
<dbReference type="OrthoDB" id="297219at2759"/>
<reference evidence="5" key="1">
    <citation type="submission" date="2020-10" db="EMBL/GenBank/DDBJ databases">
        <authorList>
            <person name="Kusch S."/>
        </authorList>
    </citation>
    <scope>NUCLEOTIDE SEQUENCE</scope>
    <source>
        <strain evidence="5">SwB9</strain>
    </source>
</reference>
<protein>
    <submittedName>
        <fullName evidence="5">172c38b2-e7cc-4812-acfc-69185e554c38-CDS</fullName>
    </submittedName>
</protein>
<dbReference type="PANTHER" id="PTHR13471">
    <property type="entry name" value="TETRATRICOPEPTIDE-LIKE HELICAL"/>
    <property type="match status" value="1"/>
</dbReference>
<feature type="compositionally biased region" description="Basic and acidic residues" evidence="4">
    <location>
        <begin position="257"/>
        <end position="274"/>
    </location>
</feature>
<feature type="compositionally biased region" description="Basic residues" evidence="4">
    <location>
        <begin position="47"/>
        <end position="65"/>
    </location>
</feature>
<organism evidence="5 6">
    <name type="scientific">Sclerotinia trifoliorum</name>
    <dbReference type="NCBI Taxonomy" id="28548"/>
    <lineage>
        <taxon>Eukaryota</taxon>
        <taxon>Fungi</taxon>
        <taxon>Dikarya</taxon>
        <taxon>Ascomycota</taxon>
        <taxon>Pezizomycotina</taxon>
        <taxon>Leotiomycetes</taxon>
        <taxon>Helotiales</taxon>
        <taxon>Sclerotiniaceae</taxon>
        <taxon>Sclerotinia</taxon>
    </lineage>
</organism>
<keyword evidence="3" id="KW-0539">Nucleus</keyword>
<evidence type="ECO:0000256" key="1">
    <source>
        <dbReference type="ARBA" id="ARBA00004123"/>
    </source>
</evidence>
<sequence>MTEARPPVPKFASFRSKTSSTAANLEQEDEQKLATRGKQHTQERDHPRHHHRHHRSRSREKHRSRSKENTNTRDSRHRSRSRERHRIREKENSERHGSHRRSRSRDDRRTSRRPVHEGKVQRDSKEEPTKCQPDVSESVVASDIYVVDRKGDVKNLVYGSNYRYSVPLFHRIGAGRILGAPRDTKIDREYSDDKGIVLTNLTEFRSNNREKYIFSKVERDRPRLLKMRPEALAGESFLHDKDYVPFQISRGKKRKRVDREPGSKSDSDHDDTHYRSIQGKAKISTQPQDDAFQYASDSDSSGSDAGRTMRLESSIKQKNMELSRRIEQAPGDVEAWLALIAHQDTLLKAEDGHRRITNAEIRSTADIKIHMYEKALENIQYLPARERLLLGLMAEGSKIWEIKVQAERWEQIAKDNIDSLVLWKRYLDFRESNFSTFRYEEVRGLFIDRIRSLKISISVASRWTSVGSLYEQLLYVVLRATLFIRESGFTELAVATWQAILEMNFQGPESIHAEYETSALAGNKILELFGEFWEAEVPRIGELGSLGWKSFAETGDDSTVPNAQTDEPEMSLNGQDLFKSWVMAESSRIKASRIPARTMDDTVEDDPFRVILFTDIENFLILLPKSAEYLRRTLLNAFLIFCHLPPMPFQNHESGVDWSHDFFLHNEMLDYDSEWIKGKYFKKPSEDSIEGEKTEMPSIFTAPTTNLAMAQESMFSKSWFSSFKPWREVYGNEDNGPIPCIWVRNTLKQLTQSYPTEDFAEYYLAFEWINEPSTIKKVAKSLIKQHSSSLKLYNAYAMIEWSKGNQEISNGIYMAALGMSKSMPSSPESNDNKDSIHLWKSLVWAHLSVGSKETALSHLLSIPHGIPNLTSLVEITPAALLKSQQHLSSNRDHFVTTRHPTYAALYTELLALLKYLTTTSPSAPQSPQQGNIASALEILTTFSDQLSSRIASNLPSSYTLALIHQSMARLLHHHAKSGPYRPQTLHSQLTASLRLFPSNTVFFSLLTSPAFGTTRLMSPVTLSNLFSELLDSSSTHNPLPLYLHIIHHHLQHVQSATPNLNKVNSTFVSALNLKCSKSSPTLNTELASSSSLWKLYLLFCDTYPQFLPLSASSSSSSSKALILQSSNGMQNNEAKAQKQKAKGTLELWKQAISRLPWLKSIYTFGFERICEIYCQDEYEYEYENEDGEKNVNRVKANGRGKKPKIDSEITAQLKNVWRVMGEKEIRVHVDLEGVWDAEEEEEGEG</sequence>
<comment type="caution">
    <text evidence="5">The sequence shown here is derived from an EMBL/GenBank/DDBJ whole genome shotgun (WGS) entry which is preliminary data.</text>
</comment>
<accession>A0A8H2W4S4</accession>
<proteinExistence type="inferred from homology"/>
<dbReference type="GO" id="GO:1902369">
    <property type="term" value="P:negative regulation of RNA catabolic process"/>
    <property type="evidence" value="ECO:0007669"/>
    <property type="project" value="TreeGrafter"/>
</dbReference>
<dbReference type="GO" id="GO:0031048">
    <property type="term" value="P:regulatory ncRNA-mediated heterochromatin formation"/>
    <property type="evidence" value="ECO:0007669"/>
    <property type="project" value="TreeGrafter"/>
</dbReference>
<feature type="compositionally biased region" description="Basic and acidic residues" evidence="4">
    <location>
        <begin position="86"/>
        <end position="96"/>
    </location>
</feature>
<evidence type="ECO:0000256" key="4">
    <source>
        <dbReference type="SAM" id="MobiDB-lite"/>
    </source>
</evidence>
<comment type="subcellular location">
    <subcellularLocation>
        <location evidence="1">Nucleus</location>
    </subcellularLocation>
</comment>
<feature type="region of interest" description="Disordered" evidence="4">
    <location>
        <begin position="249"/>
        <end position="307"/>
    </location>
</feature>
<evidence type="ECO:0000256" key="3">
    <source>
        <dbReference type="ARBA" id="ARBA00023242"/>
    </source>
</evidence>
<comment type="similarity">
    <text evidence="2">Belongs to the NRDE2 family.</text>
</comment>
<dbReference type="AlphaFoldDB" id="A0A8H2W4S4"/>
<feature type="compositionally biased region" description="Polar residues" evidence="4">
    <location>
        <begin position="15"/>
        <end position="24"/>
    </location>
</feature>